<sequence length="413" mass="43491">MSQNTSNPYEQAYAAAPADAAANPYMNMQHAAPPPDLDAAAPSLRNEEQQRVNRKALVFLAGIVGLLALMAVVVFKNATGKDAPEKPMEEQVSIPTLSDANTPPLPPTSRAPIQPIDVQPMAQEPLPPLPPQAAYDASAMPPPAPGMPMTQAGARPPTLMERRMGVDPQAGMGAAGQPNNAYAQAVAMTQAAMGGQAAKPAEASTDENRRKSTSARFLRNPDALLMRGTTLRCVLSARIISEADGFTSCALTEPVYSTNGRSLLLPRGSKIYGSYQARPKGDRIEVVWDRIVTPGNVDVNMSSPGVDGLGSAGVPGHLDSHWASRLTSAVMVSLLSDAFKYAAAENGPASATISQGVVVVSPFESNTARTLDRIANQAAEQAMSRPPTVTINQGTVLNVYVARDVDFSEVLGR</sequence>
<dbReference type="Gene3D" id="2.40.128.260">
    <property type="entry name" value="Type IV secretion system, VirB10/TraB/TrbI"/>
    <property type="match status" value="1"/>
</dbReference>
<dbReference type="InterPro" id="IPR005498">
    <property type="entry name" value="T4SS_VirB10/TraB/TrbI"/>
</dbReference>
<feature type="region of interest" description="Disordered" evidence="6">
    <location>
        <begin position="81"/>
        <end position="155"/>
    </location>
</feature>
<dbReference type="RefSeq" id="WP_229790773.1">
    <property type="nucleotide sequence ID" value="NZ_BMXY01000002.1"/>
</dbReference>
<evidence type="ECO:0000256" key="6">
    <source>
        <dbReference type="SAM" id="MobiDB-lite"/>
    </source>
</evidence>
<organism evidence="8 9">
    <name type="scientific">Cognatilysobacter xinjiangensis</name>
    <dbReference type="NCBI Taxonomy" id="546892"/>
    <lineage>
        <taxon>Bacteria</taxon>
        <taxon>Pseudomonadati</taxon>
        <taxon>Pseudomonadota</taxon>
        <taxon>Gammaproteobacteria</taxon>
        <taxon>Lysobacterales</taxon>
        <taxon>Lysobacteraceae</taxon>
        <taxon>Cognatilysobacter</taxon>
    </lineage>
</organism>
<dbReference type="CDD" id="cd16429">
    <property type="entry name" value="VirB10"/>
    <property type="match status" value="1"/>
</dbReference>
<accession>A0ABQ3C3H0</accession>
<evidence type="ECO:0008006" key="10">
    <source>
        <dbReference type="Google" id="ProtNLM"/>
    </source>
</evidence>
<evidence type="ECO:0000256" key="5">
    <source>
        <dbReference type="ARBA" id="ARBA00023136"/>
    </source>
</evidence>
<dbReference type="EMBL" id="BMXY01000002">
    <property type="protein sequence ID" value="GGZ65728.1"/>
    <property type="molecule type" value="Genomic_DNA"/>
</dbReference>
<keyword evidence="4 7" id="KW-1133">Transmembrane helix</keyword>
<dbReference type="InterPro" id="IPR042217">
    <property type="entry name" value="T4SS_VirB10/TrbI"/>
</dbReference>
<evidence type="ECO:0000256" key="1">
    <source>
        <dbReference type="ARBA" id="ARBA00004167"/>
    </source>
</evidence>
<feature type="region of interest" description="Disordered" evidence="6">
    <location>
        <begin position="26"/>
        <end position="46"/>
    </location>
</feature>
<protein>
    <recommendedName>
        <fullName evidence="10">Type IV secretion system protein VirB10</fullName>
    </recommendedName>
</protein>
<gene>
    <name evidence="8" type="primary">virB10</name>
    <name evidence="8" type="ORF">GCM10008101_19680</name>
</gene>
<dbReference type="Pfam" id="PF03743">
    <property type="entry name" value="TrbI"/>
    <property type="match status" value="1"/>
</dbReference>
<comment type="subcellular location">
    <subcellularLocation>
        <location evidence="1">Membrane</location>
        <topology evidence="1">Single-pass membrane protein</topology>
    </subcellularLocation>
</comment>
<evidence type="ECO:0000256" key="3">
    <source>
        <dbReference type="ARBA" id="ARBA00022692"/>
    </source>
</evidence>
<dbReference type="Proteomes" id="UP000643403">
    <property type="component" value="Unassembled WGS sequence"/>
</dbReference>
<evidence type="ECO:0000256" key="7">
    <source>
        <dbReference type="SAM" id="Phobius"/>
    </source>
</evidence>
<proteinExistence type="inferred from homology"/>
<feature type="transmembrane region" description="Helical" evidence="7">
    <location>
        <begin position="56"/>
        <end position="75"/>
    </location>
</feature>
<name>A0ABQ3C3H0_9GAMM</name>
<keyword evidence="9" id="KW-1185">Reference proteome</keyword>
<reference evidence="9" key="1">
    <citation type="journal article" date="2019" name="Int. J. Syst. Evol. Microbiol.">
        <title>The Global Catalogue of Microorganisms (GCM) 10K type strain sequencing project: providing services to taxonomists for standard genome sequencing and annotation.</title>
        <authorList>
            <consortium name="The Broad Institute Genomics Platform"/>
            <consortium name="The Broad Institute Genome Sequencing Center for Infectious Disease"/>
            <person name="Wu L."/>
            <person name="Ma J."/>
        </authorList>
    </citation>
    <scope>NUCLEOTIDE SEQUENCE [LARGE SCALE GENOMIC DNA]</scope>
    <source>
        <strain evidence="9">KCTC 22558</strain>
    </source>
</reference>
<evidence type="ECO:0000313" key="8">
    <source>
        <dbReference type="EMBL" id="GGZ65728.1"/>
    </source>
</evidence>
<keyword evidence="5 7" id="KW-0472">Membrane</keyword>
<evidence type="ECO:0000256" key="2">
    <source>
        <dbReference type="ARBA" id="ARBA00010265"/>
    </source>
</evidence>
<evidence type="ECO:0000313" key="9">
    <source>
        <dbReference type="Proteomes" id="UP000643403"/>
    </source>
</evidence>
<comment type="caution">
    <text evidence="8">The sequence shown here is derived from an EMBL/GenBank/DDBJ whole genome shotgun (WGS) entry which is preliminary data.</text>
</comment>
<keyword evidence="3 7" id="KW-0812">Transmembrane</keyword>
<evidence type="ECO:0000256" key="4">
    <source>
        <dbReference type="ARBA" id="ARBA00022989"/>
    </source>
</evidence>
<comment type="similarity">
    <text evidence="2">Belongs to the TrbI/VirB10 family.</text>
</comment>